<dbReference type="RefSeq" id="WP_353547655.1">
    <property type="nucleotide sequence ID" value="NZ_JAGKSB010000014.1"/>
</dbReference>
<sequence length="308" mass="34987">MQKRKLFISDECSPLRTVILGTAASNGPTPLAEEAYDPKSLAHILAGTYPLEEAMISEIAAFEAILKKYRVEVLKPRLLKDTNQLFTRDIGFTIEDKFIIGNILPDREAEIEAIRWILTDIDPKQIHRPPVEAHIEGGDVILWKDYIFIGTYQGPDYAAHITARTNQAGIDFIKTLFPHKKIVTFDLIKSRVDPYCNALHLDCCFQPVGTHQAIAYPGGFRNPQEYAELAALFGENNIFEITAAEMYAMNSNIFSISPQVIVSEENFHRLNDWLREQQYTVETVPYSEIAKQEGLLRCTTLPLWRANE</sequence>
<dbReference type="Pfam" id="PF19420">
    <property type="entry name" value="DDAH_eukar"/>
    <property type="match status" value="1"/>
</dbReference>
<dbReference type="Gene3D" id="3.75.10.10">
    <property type="entry name" value="L-arginine/glycine Amidinotransferase, Chain A"/>
    <property type="match status" value="1"/>
</dbReference>
<dbReference type="PANTHER" id="PTHR47271:SF2">
    <property type="entry name" value="ARGININE DEIMINASE"/>
    <property type="match status" value="1"/>
</dbReference>
<name>A0A8T4HDF1_9SPHI</name>
<accession>A0A8T4HDF1</accession>
<dbReference type="SUPFAM" id="SSF55909">
    <property type="entry name" value="Pentein"/>
    <property type="match status" value="1"/>
</dbReference>
<dbReference type="AlphaFoldDB" id="A0A8T4HDF1"/>
<dbReference type="Proteomes" id="UP000679691">
    <property type="component" value="Unassembled WGS sequence"/>
</dbReference>
<comment type="pathway">
    <text evidence="1">Amino-acid degradation; L-arginine degradation via ADI pathway; carbamoyl phosphate from L-arginine: step 1/2.</text>
</comment>
<evidence type="ECO:0000313" key="5">
    <source>
        <dbReference type="Proteomes" id="UP000679691"/>
    </source>
</evidence>
<evidence type="ECO:0000256" key="1">
    <source>
        <dbReference type="ARBA" id="ARBA00005213"/>
    </source>
</evidence>
<dbReference type="PANTHER" id="PTHR47271">
    <property type="entry name" value="ARGININE DEIMINASE"/>
    <property type="match status" value="1"/>
</dbReference>
<comment type="catalytic activity">
    <reaction evidence="3">
        <text>L-arginine + H2O = L-citrulline + NH4(+)</text>
        <dbReference type="Rhea" id="RHEA:19597"/>
        <dbReference type="ChEBI" id="CHEBI:15377"/>
        <dbReference type="ChEBI" id="CHEBI:28938"/>
        <dbReference type="ChEBI" id="CHEBI:32682"/>
        <dbReference type="ChEBI" id="CHEBI:57743"/>
        <dbReference type="EC" id="3.5.3.6"/>
    </reaction>
</comment>
<keyword evidence="5" id="KW-1185">Reference proteome</keyword>
<reference evidence="4" key="1">
    <citation type="submission" date="2021-03" db="EMBL/GenBank/DDBJ databases">
        <authorList>
            <person name="Lu T."/>
            <person name="Wang Q."/>
            <person name="Han X."/>
        </authorList>
    </citation>
    <scope>NUCLEOTIDE SEQUENCE</scope>
    <source>
        <strain evidence="4">WQ 2009</strain>
    </source>
</reference>
<protein>
    <recommendedName>
        <fullName evidence="2">arginine deiminase</fullName>
        <ecNumber evidence="2">3.5.3.6</ecNumber>
    </recommendedName>
</protein>
<evidence type="ECO:0000256" key="3">
    <source>
        <dbReference type="ARBA" id="ARBA00049429"/>
    </source>
</evidence>
<evidence type="ECO:0000256" key="2">
    <source>
        <dbReference type="ARBA" id="ARBA00012171"/>
    </source>
</evidence>
<proteinExistence type="predicted"/>
<dbReference type="GO" id="GO:0016990">
    <property type="term" value="F:arginine deiminase activity"/>
    <property type="evidence" value="ECO:0007669"/>
    <property type="project" value="UniProtKB-EC"/>
</dbReference>
<comment type="caution">
    <text evidence="4">The sequence shown here is derived from an EMBL/GenBank/DDBJ whole genome shotgun (WGS) entry which is preliminary data.</text>
</comment>
<gene>
    <name evidence="4" type="ORF">J5U18_11385</name>
</gene>
<dbReference type="EMBL" id="JAGKSB010000014">
    <property type="protein sequence ID" value="MBP3944146.1"/>
    <property type="molecule type" value="Genomic_DNA"/>
</dbReference>
<dbReference type="EC" id="3.5.3.6" evidence="2"/>
<dbReference type="GO" id="GO:0019546">
    <property type="term" value="P:L-arginine deiminase pathway"/>
    <property type="evidence" value="ECO:0007669"/>
    <property type="project" value="TreeGrafter"/>
</dbReference>
<organism evidence="4 5">
    <name type="scientific">Rhinopithecimicrobium faecis</name>
    <dbReference type="NCBI Taxonomy" id="2820698"/>
    <lineage>
        <taxon>Bacteria</taxon>
        <taxon>Pseudomonadati</taxon>
        <taxon>Bacteroidota</taxon>
        <taxon>Sphingobacteriia</taxon>
        <taxon>Sphingobacteriales</taxon>
        <taxon>Sphingobacteriaceae</taxon>
        <taxon>Rhinopithecimicrobium</taxon>
    </lineage>
</organism>
<evidence type="ECO:0000313" key="4">
    <source>
        <dbReference type="EMBL" id="MBP3944146.1"/>
    </source>
</evidence>